<reference evidence="2 3" key="1">
    <citation type="submission" date="2024-06" db="EMBL/GenBank/DDBJ databases">
        <authorList>
            <person name="Kraege A."/>
            <person name="Thomma B."/>
        </authorList>
    </citation>
    <scope>NUCLEOTIDE SEQUENCE [LARGE SCALE GENOMIC DNA]</scope>
</reference>
<dbReference type="CDD" id="cd10540">
    <property type="entry name" value="SET_SpSet7-like"/>
    <property type="match status" value="1"/>
</dbReference>
<dbReference type="InterPro" id="IPR001214">
    <property type="entry name" value="SET_dom"/>
</dbReference>
<dbReference type="PANTHER" id="PTHR12197:SF251">
    <property type="entry name" value="EG:BACR7C10.4 PROTEIN"/>
    <property type="match status" value="1"/>
</dbReference>
<organism evidence="2 3">
    <name type="scientific">Coccomyxa viridis</name>
    <dbReference type="NCBI Taxonomy" id="1274662"/>
    <lineage>
        <taxon>Eukaryota</taxon>
        <taxon>Viridiplantae</taxon>
        <taxon>Chlorophyta</taxon>
        <taxon>core chlorophytes</taxon>
        <taxon>Trebouxiophyceae</taxon>
        <taxon>Trebouxiophyceae incertae sedis</taxon>
        <taxon>Coccomyxaceae</taxon>
        <taxon>Coccomyxa</taxon>
    </lineage>
</organism>
<dbReference type="Gene3D" id="2.170.270.10">
    <property type="entry name" value="SET domain"/>
    <property type="match status" value="1"/>
</dbReference>
<dbReference type="InterPro" id="IPR050869">
    <property type="entry name" value="H3K4_H4K5_MeTrfase"/>
</dbReference>
<dbReference type="SUPFAM" id="SSF82199">
    <property type="entry name" value="SET domain"/>
    <property type="match status" value="1"/>
</dbReference>
<proteinExistence type="predicted"/>
<dbReference type="PROSITE" id="PS50280">
    <property type="entry name" value="SET"/>
    <property type="match status" value="1"/>
</dbReference>
<dbReference type="InterPro" id="IPR046341">
    <property type="entry name" value="SET_dom_sf"/>
</dbReference>
<accession>A0ABP1FLL1</accession>
<evidence type="ECO:0000259" key="1">
    <source>
        <dbReference type="PROSITE" id="PS50280"/>
    </source>
</evidence>
<dbReference type="SMART" id="SM00317">
    <property type="entry name" value="SET"/>
    <property type="match status" value="1"/>
</dbReference>
<sequence length="159" mass="18310">MDHESCTSQHAAPCYRVRETPYTGEAKARGVFAARSIRRGELVETAHCIYISKQEYDQHMRHTVLEHYLFSSRGEYFLALGVGSLFNHSCRPCLDYRVLRDQLVITYTAARDIQEGEELTITYGKIWFEDQSLKTRTDEDDPVHHHMDDPDGFLAALAL</sequence>
<protein>
    <submittedName>
        <fullName evidence="2">G2939 protein</fullName>
    </submittedName>
</protein>
<evidence type="ECO:0000313" key="2">
    <source>
        <dbReference type="EMBL" id="CAL5220854.1"/>
    </source>
</evidence>
<dbReference type="Pfam" id="PF00856">
    <property type="entry name" value="SET"/>
    <property type="match status" value="1"/>
</dbReference>
<comment type="caution">
    <text evidence="2">The sequence shown here is derived from an EMBL/GenBank/DDBJ whole genome shotgun (WGS) entry which is preliminary data.</text>
</comment>
<keyword evidence="3" id="KW-1185">Reference proteome</keyword>
<name>A0ABP1FLL1_9CHLO</name>
<feature type="domain" description="SET" evidence="1">
    <location>
        <begin position="13"/>
        <end position="124"/>
    </location>
</feature>
<evidence type="ECO:0000313" key="3">
    <source>
        <dbReference type="Proteomes" id="UP001497392"/>
    </source>
</evidence>
<gene>
    <name evidence="2" type="primary">g2939</name>
    <name evidence="2" type="ORF">VP750_LOCUS2513</name>
</gene>
<dbReference type="Proteomes" id="UP001497392">
    <property type="component" value="Unassembled WGS sequence"/>
</dbReference>
<dbReference type="EMBL" id="CAXHTA020000004">
    <property type="protein sequence ID" value="CAL5220854.1"/>
    <property type="molecule type" value="Genomic_DNA"/>
</dbReference>
<dbReference type="PANTHER" id="PTHR12197">
    <property type="entry name" value="HISTONE-LYSINE N-METHYLTRANSFERASE SMYD"/>
    <property type="match status" value="1"/>
</dbReference>